<dbReference type="KEGG" id="sclf:BB341_13290"/>
<keyword evidence="3" id="KW-1185">Reference proteome</keyword>
<feature type="region of interest" description="Disordered" evidence="1">
    <location>
        <begin position="1"/>
        <end position="32"/>
    </location>
</feature>
<dbReference type="STRING" id="1901.BB341_13290"/>
<dbReference type="GeneID" id="93730407"/>
<dbReference type="Proteomes" id="UP000002357">
    <property type="component" value="Chromosome"/>
</dbReference>
<proteinExistence type="predicted"/>
<feature type="region of interest" description="Disordered" evidence="1">
    <location>
        <begin position="175"/>
        <end position="207"/>
    </location>
</feature>
<dbReference type="EMBL" id="CM000913">
    <property type="protein sequence ID" value="EFG08131.1"/>
    <property type="molecule type" value="Genomic_DNA"/>
</dbReference>
<dbReference type="AlphaFoldDB" id="E2PXP1"/>
<dbReference type="RefSeq" id="WP_003961190.1">
    <property type="nucleotide sequence ID" value="NZ_CM000913.1"/>
</dbReference>
<accession>E2PXP1</accession>
<name>E2PXP1_STRCL</name>
<evidence type="ECO:0000313" key="2">
    <source>
        <dbReference type="EMBL" id="EFG08131.1"/>
    </source>
</evidence>
<evidence type="ECO:0000313" key="3">
    <source>
        <dbReference type="Proteomes" id="UP000002357"/>
    </source>
</evidence>
<gene>
    <name evidence="2" type="ORF">SCLAV_3060</name>
</gene>
<evidence type="ECO:0000256" key="1">
    <source>
        <dbReference type="SAM" id="MobiDB-lite"/>
    </source>
</evidence>
<sequence length="298" mass="31765">MTAGDRAGRGRHGPAPAPHRRRALPRTVRTARPARRAAPALVLVLTTLLTGSACGLLNEESERYTRACGVVVDGSGSGSAGRTGFDARAKLRGSLERFLTDTGCRTLAFAPITRASQSSKCQANTVDLDPELAATEDREHYRGQLRADALKTAGELLTCAQRQRPGSDVVGALSRMAQHRPSGERPAEGSGEGTGTGPDTGPGGRKGSFAVLVVSDFEQNDDDFTMSGQNLATEQGRAEAIGRLLSSNGTPDLSGADLYPVGYGMKHKTRPAAYQRFDAFWTELLEGRLKARVHTTYR</sequence>
<dbReference type="eggNOG" id="ENOG503020M">
    <property type="taxonomic scope" value="Bacteria"/>
</dbReference>
<organism evidence="2 3">
    <name type="scientific">Streptomyces clavuligerus</name>
    <dbReference type="NCBI Taxonomy" id="1901"/>
    <lineage>
        <taxon>Bacteria</taxon>
        <taxon>Bacillati</taxon>
        <taxon>Actinomycetota</taxon>
        <taxon>Actinomycetes</taxon>
        <taxon>Kitasatosporales</taxon>
        <taxon>Streptomycetaceae</taxon>
        <taxon>Streptomyces</taxon>
    </lineage>
</organism>
<reference evidence="2 3" key="1">
    <citation type="journal article" date="2010" name="Genome Biol. Evol.">
        <title>The sequence of a 1.8-mb bacterial linear plasmid reveals a rich evolutionary reservoir of secondary metabolic pathways.</title>
        <authorList>
            <person name="Medema M.H."/>
            <person name="Trefzer A."/>
            <person name="Kovalchuk A."/>
            <person name="van den Berg M."/>
            <person name="Mueller U."/>
            <person name="Heijne W."/>
            <person name="Wu L."/>
            <person name="Alam M.T."/>
            <person name="Ronning C.M."/>
            <person name="Nierman W.C."/>
            <person name="Bovenberg R.A.L."/>
            <person name="Breitling R."/>
            <person name="Takano E."/>
        </authorList>
    </citation>
    <scope>NUCLEOTIDE SEQUENCE [LARGE SCALE GENOMIC DNA]</scope>
    <source>
        <strain evidence="3">ATCC 27064 / DSM 738 / JCM 4710 / NBRC 13307 / NCIMB 12785 / NRRL 3585 / VKM Ac-602</strain>
    </source>
</reference>
<protein>
    <submittedName>
        <fullName evidence="2">Uncharacterized protein</fullName>
    </submittedName>
</protein>
<feature type="compositionally biased region" description="Gly residues" evidence="1">
    <location>
        <begin position="190"/>
        <end position="206"/>
    </location>
</feature>
<dbReference type="OrthoDB" id="4331649at2"/>